<feature type="chain" id="PRO_5042013625" evidence="1">
    <location>
        <begin position="20"/>
        <end position="462"/>
    </location>
</feature>
<keyword evidence="1" id="KW-0732">Signal</keyword>
<dbReference type="EMBL" id="QUMU01000006">
    <property type="protein sequence ID" value="REG30892.1"/>
    <property type="molecule type" value="Genomic_DNA"/>
</dbReference>
<evidence type="ECO:0000313" key="5">
    <source>
        <dbReference type="Proteomes" id="UP000256345"/>
    </source>
</evidence>
<dbReference type="AlphaFoldDB" id="A0AAC8Q153"/>
<organism evidence="2 4">
    <name type="scientific">Archangium gephyra</name>
    <dbReference type="NCBI Taxonomy" id="48"/>
    <lineage>
        <taxon>Bacteria</taxon>
        <taxon>Pseudomonadati</taxon>
        <taxon>Myxococcota</taxon>
        <taxon>Myxococcia</taxon>
        <taxon>Myxococcales</taxon>
        <taxon>Cystobacterineae</taxon>
        <taxon>Archangiaceae</taxon>
        <taxon>Archangium</taxon>
    </lineage>
</organism>
<dbReference type="Proteomes" id="UP000256345">
    <property type="component" value="Unassembled WGS sequence"/>
</dbReference>
<dbReference type="RefSeq" id="WP_047854200.1">
    <property type="nucleotide sequence ID" value="NZ_CP011509.1"/>
</dbReference>
<keyword evidence="2" id="KW-0449">Lipoprotein</keyword>
<feature type="signal peptide" evidence="1">
    <location>
        <begin position="1"/>
        <end position="19"/>
    </location>
</feature>
<name>A0AAC8Q153_9BACT</name>
<protein>
    <submittedName>
        <fullName evidence="2">Lipoprotein</fullName>
    </submittedName>
</protein>
<keyword evidence="5" id="KW-1185">Reference proteome</keyword>
<reference evidence="3 5" key="2">
    <citation type="submission" date="2018-08" db="EMBL/GenBank/DDBJ databases">
        <title>Genomic Encyclopedia of Archaeal and Bacterial Type Strains, Phase II (KMG-II): from individual species to whole genera.</title>
        <authorList>
            <person name="Goeker M."/>
        </authorList>
    </citation>
    <scope>NUCLEOTIDE SEQUENCE [LARGE SCALE GENOMIC DNA]</scope>
    <source>
        <strain evidence="3 5">DSM 2261</strain>
    </source>
</reference>
<dbReference type="KEGG" id="age:AA314_00610"/>
<dbReference type="Proteomes" id="UP000035579">
    <property type="component" value="Chromosome"/>
</dbReference>
<reference evidence="2 4" key="1">
    <citation type="submission" date="2015-05" db="EMBL/GenBank/DDBJ databases">
        <title>Genome assembly of Archangium gephyra DSM 2261.</title>
        <authorList>
            <person name="Sharma G."/>
            <person name="Subramanian S."/>
        </authorList>
    </citation>
    <scope>NUCLEOTIDE SEQUENCE [LARGE SCALE GENOMIC DNA]</scope>
    <source>
        <strain evidence="2 4">DSM 2261</strain>
    </source>
</reference>
<proteinExistence type="predicted"/>
<accession>A0AAC8Q153</accession>
<gene>
    <name evidence="2" type="ORF">AA314_00610</name>
    <name evidence="3" type="ORF">ATI61_106362</name>
</gene>
<sequence>MRHLLPVLALLLLAACPRAPEELTPPPVDPPVPEQPSGLQGSLTVHLRDWNLVPKEFLQSAYVLLGDGSRFRQAVDDNGDVHFQDAAIVGSQDVTVVLTMKSETPTVLVGSFLAIGQPEVWLPVVDSLETTEPPPDPGPKLATVSGKVTGMSGAAEHFVYVIAAGQGLSGGGPVASDGSFRFNVLGAEPGQVDLIAWEEKFDPEYGTYGDVLVRAGRVRGIALARDQVLGGLELALDHAADQSLGVTVKGAEHYGSPATVTLRFHEDTLGFFTSYAKGTSPLSVPTLAMTPPFDTTRRLLSTSLGRSEVLPAGYAYALNPIDNGPAATLTLLSPMTSSSPALGACASPPTTPLAGLGLRWSVDAAANVGQLDFLLQEPAGPGAGFSWRVLAPSSRTSFTPFPLPSEVSPLSTFPPGLYSLKLQSSFRGDVEGYASAFAQHVSKPSYLVESRRTELTGCFTLQ</sequence>
<dbReference type="PROSITE" id="PS51257">
    <property type="entry name" value="PROKAR_LIPOPROTEIN"/>
    <property type="match status" value="1"/>
</dbReference>
<evidence type="ECO:0000313" key="2">
    <source>
        <dbReference type="EMBL" id="AKI98983.1"/>
    </source>
</evidence>
<evidence type="ECO:0000313" key="4">
    <source>
        <dbReference type="Proteomes" id="UP000035579"/>
    </source>
</evidence>
<evidence type="ECO:0000313" key="3">
    <source>
        <dbReference type="EMBL" id="REG30892.1"/>
    </source>
</evidence>
<evidence type="ECO:0000256" key="1">
    <source>
        <dbReference type="SAM" id="SignalP"/>
    </source>
</evidence>
<dbReference type="EMBL" id="CP011509">
    <property type="protein sequence ID" value="AKI98983.1"/>
    <property type="molecule type" value="Genomic_DNA"/>
</dbReference>